<proteinExistence type="predicted"/>
<evidence type="ECO:0000256" key="5">
    <source>
        <dbReference type="ARBA" id="ARBA00022990"/>
    </source>
</evidence>
<dbReference type="PANTHER" id="PTHR11461">
    <property type="entry name" value="SERINE PROTEASE INHIBITOR, SERPIN"/>
    <property type="match status" value="1"/>
</dbReference>
<name>A0A4W3KJ17_CALMI</name>
<dbReference type="Gene3D" id="2.30.39.10">
    <property type="entry name" value="Alpha-1-antitrypsin, domain 1"/>
    <property type="match status" value="1"/>
</dbReference>
<dbReference type="OMA" id="PYYMKED"/>
<dbReference type="GO" id="GO:0005737">
    <property type="term" value="C:cytoplasm"/>
    <property type="evidence" value="ECO:0007669"/>
    <property type="project" value="UniProtKB-SubCell"/>
</dbReference>
<dbReference type="InterPro" id="IPR023795">
    <property type="entry name" value="Serpin_CS"/>
</dbReference>
<dbReference type="SUPFAM" id="SSF56574">
    <property type="entry name" value="Serpins"/>
    <property type="match status" value="1"/>
</dbReference>
<reference evidence="9" key="4">
    <citation type="submission" date="2025-08" db="UniProtKB">
        <authorList>
            <consortium name="Ensembl"/>
        </authorList>
    </citation>
    <scope>IDENTIFICATION</scope>
</reference>
<evidence type="ECO:0000256" key="2">
    <source>
        <dbReference type="ARBA" id="ARBA00022490"/>
    </source>
</evidence>
<dbReference type="PROSITE" id="PS00284">
    <property type="entry name" value="SERPIN"/>
    <property type="match status" value="1"/>
</dbReference>
<evidence type="ECO:0000256" key="7">
    <source>
        <dbReference type="ARBA" id="ARBA00039202"/>
    </source>
</evidence>
<keyword evidence="3" id="KW-0646">Protease inhibitor</keyword>
<keyword evidence="2" id="KW-0963">Cytoplasm</keyword>
<protein>
    <recommendedName>
        <fullName evidence="7">Serpin B6</fullName>
    </recommendedName>
</protein>
<dbReference type="GO" id="GO:0005615">
    <property type="term" value="C:extracellular space"/>
    <property type="evidence" value="ECO:0007669"/>
    <property type="project" value="InterPro"/>
</dbReference>
<evidence type="ECO:0000256" key="3">
    <source>
        <dbReference type="ARBA" id="ARBA00022690"/>
    </source>
</evidence>
<evidence type="ECO:0000259" key="8">
    <source>
        <dbReference type="Pfam" id="PF00079"/>
    </source>
</evidence>
<feature type="domain" description="Serpin" evidence="8">
    <location>
        <begin position="2"/>
        <end position="133"/>
    </location>
</feature>
<reference evidence="10" key="1">
    <citation type="journal article" date="2006" name="Science">
        <title>Ancient noncoding elements conserved in the human genome.</title>
        <authorList>
            <person name="Venkatesh B."/>
            <person name="Kirkness E.F."/>
            <person name="Loh Y.H."/>
            <person name="Halpern A.L."/>
            <person name="Lee A.P."/>
            <person name="Johnson J."/>
            <person name="Dandona N."/>
            <person name="Viswanathan L.D."/>
            <person name="Tay A."/>
            <person name="Venter J.C."/>
            <person name="Strausberg R.L."/>
            <person name="Brenner S."/>
        </authorList>
    </citation>
    <scope>NUCLEOTIDE SEQUENCE [LARGE SCALE GENOMIC DNA]</scope>
</reference>
<evidence type="ECO:0000256" key="6">
    <source>
        <dbReference type="ARBA" id="ARBA00038828"/>
    </source>
</evidence>
<dbReference type="InParanoid" id="A0A4W3KJ17"/>
<dbReference type="InterPro" id="IPR036186">
    <property type="entry name" value="Serpin_sf"/>
</dbReference>
<dbReference type="Ensembl" id="ENSCMIT00000048594.1">
    <property type="protein sequence ID" value="ENSCMIP00000047920.1"/>
    <property type="gene ID" value="ENSCMIG00000019619.1"/>
</dbReference>
<keyword evidence="10" id="KW-1185">Reference proteome</keyword>
<dbReference type="AlphaFoldDB" id="A0A4W3KJ17"/>
<evidence type="ECO:0000313" key="9">
    <source>
        <dbReference type="Ensembl" id="ENSCMIP00000047920.1"/>
    </source>
</evidence>
<accession>A0A4W3KJ17</accession>
<reference evidence="10" key="2">
    <citation type="journal article" date="2007" name="PLoS Biol.">
        <title>Survey sequencing and comparative analysis of the elephant shark (Callorhinchus milii) genome.</title>
        <authorList>
            <person name="Venkatesh B."/>
            <person name="Kirkness E.F."/>
            <person name="Loh Y.H."/>
            <person name="Halpern A.L."/>
            <person name="Lee A.P."/>
            <person name="Johnson J."/>
            <person name="Dandona N."/>
            <person name="Viswanathan L.D."/>
            <person name="Tay A."/>
            <person name="Venter J.C."/>
            <person name="Strausberg R.L."/>
            <person name="Brenner S."/>
        </authorList>
    </citation>
    <scope>NUCLEOTIDE SEQUENCE [LARGE SCALE GENOMIC DNA]</scope>
</reference>
<reference evidence="9" key="5">
    <citation type="submission" date="2025-09" db="UniProtKB">
        <authorList>
            <consortium name="Ensembl"/>
        </authorList>
    </citation>
    <scope>IDENTIFICATION</scope>
</reference>
<dbReference type="InterPro" id="IPR000215">
    <property type="entry name" value="Serpin_fam"/>
</dbReference>
<dbReference type="Proteomes" id="UP000314986">
    <property type="component" value="Unassembled WGS sequence"/>
</dbReference>
<dbReference type="GeneTree" id="ENSGT00940000154835"/>
<keyword evidence="4" id="KW-0722">Serine protease inhibitor</keyword>
<dbReference type="PANTHER" id="PTHR11461:SF204">
    <property type="entry name" value="SERPIN B6"/>
    <property type="match status" value="1"/>
</dbReference>
<keyword evidence="5" id="KW-0007">Acetylation</keyword>
<dbReference type="InterPro" id="IPR023796">
    <property type="entry name" value="Serpin_dom"/>
</dbReference>
<evidence type="ECO:0000313" key="10">
    <source>
        <dbReference type="Proteomes" id="UP000314986"/>
    </source>
</evidence>
<dbReference type="InterPro" id="IPR042178">
    <property type="entry name" value="Serpin_sf_1"/>
</dbReference>
<dbReference type="Gene3D" id="3.30.497.10">
    <property type="entry name" value="Antithrombin, subunit I, domain 2"/>
    <property type="match status" value="1"/>
</dbReference>
<comment type="subcellular location">
    <subcellularLocation>
        <location evidence="1">Cytoplasm</location>
    </subcellularLocation>
</comment>
<evidence type="ECO:0000256" key="4">
    <source>
        <dbReference type="ARBA" id="ARBA00022900"/>
    </source>
</evidence>
<organism evidence="9 10">
    <name type="scientific">Callorhinchus milii</name>
    <name type="common">Ghost shark</name>
    <dbReference type="NCBI Taxonomy" id="7868"/>
    <lineage>
        <taxon>Eukaryota</taxon>
        <taxon>Metazoa</taxon>
        <taxon>Chordata</taxon>
        <taxon>Craniata</taxon>
        <taxon>Vertebrata</taxon>
        <taxon>Chondrichthyes</taxon>
        <taxon>Holocephali</taxon>
        <taxon>Chimaeriformes</taxon>
        <taxon>Callorhinchidae</taxon>
        <taxon>Callorhinchus</taxon>
    </lineage>
</organism>
<comment type="subunit">
    <text evidence="6">Forms a complex with the monomeric form of beta-tryptase.</text>
</comment>
<dbReference type="Pfam" id="PF00079">
    <property type="entry name" value="Serpin"/>
    <property type="match status" value="1"/>
</dbReference>
<evidence type="ECO:0000256" key="1">
    <source>
        <dbReference type="ARBA" id="ARBA00004496"/>
    </source>
</evidence>
<sequence length="133" mass="15322">MKLQNDLTFDKLLDWNNPHKMDKDEIVVMLPKFKMENNYDFTGTLGGMGMVDALKANFSGITEKNDLDLSKVVQIIFIEVNREVTEAAAATAITMRLIWQKITMQFVADHPFLFFIRHNKTRNILFFGSFSSP</sequence>
<dbReference type="STRING" id="7868.ENSCMIP00000047920"/>
<reference evidence="10" key="3">
    <citation type="journal article" date="2014" name="Nature">
        <title>Elephant shark genome provides unique insights into gnathostome evolution.</title>
        <authorList>
            <consortium name="International Elephant Shark Genome Sequencing Consortium"/>
            <person name="Venkatesh B."/>
            <person name="Lee A.P."/>
            <person name="Ravi V."/>
            <person name="Maurya A.K."/>
            <person name="Lian M.M."/>
            <person name="Swann J.B."/>
            <person name="Ohta Y."/>
            <person name="Flajnik M.F."/>
            <person name="Sutoh Y."/>
            <person name="Kasahara M."/>
            <person name="Hoon S."/>
            <person name="Gangu V."/>
            <person name="Roy S.W."/>
            <person name="Irimia M."/>
            <person name="Korzh V."/>
            <person name="Kondrychyn I."/>
            <person name="Lim Z.W."/>
            <person name="Tay B.H."/>
            <person name="Tohari S."/>
            <person name="Kong K.W."/>
            <person name="Ho S."/>
            <person name="Lorente-Galdos B."/>
            <person name="Quilez J."/>
            <person name="Marques-Bonet T."/>
            <person name="Raney B.J."/>
            <person name="Ingham P.W."/>
            <person name="Tay A."/>
            <person name="Hillier L.W."/>
            <person name="Minx P."/>
            <person name="Boehm T."/>
            <person name="Wilson R.K."/>
            <person name="Brenner S."/>
            <person name="Warren W.C."/>
        </authorList>
    </citation>
    <scope>NUCLEOTIDE SEQUENCE [LARGE SCALE GENOMIC DNA]</scope>
</reference>
<dbReference type="InterPro" id="IPR042185">
    <property type="entry name" value="Serpin_sf_2"/>
</dbReference>
<dbReference type="GO" id="GO:0004867">
    <property type="term" value="F:serine-type endopeptidase inhibitor activity"/>
    <property type="evidence" value="ECO:0007669"/>
    <property type="project" value="UniProtKB-KW"/>
</dbReference>